<sequence length="55" mass="6237">MIATTYPIIKTAQMPKLQHKSPTGFNKSIEYSFTKLHSDGLHSFALLIIFMIVLN</sequence>
<dbReference type="EMBL" id="KQ417249">
    <property type="protein sequence ID" value="KOF92995.1"/>
    <property type="molecule type" value="Genomic_DNA"/>
</dbReference>
<evidence type="ECO:0000313" key="1">
    <source>
        <dbReference type="EMBL" id="KOF92995.1"/>
    </source>
</evidence>
<accession>A0A0L8HW28</accession>
<gene>
    <name evidence="1" type="ORF">OCBIM_22005395mg</name>
</gene>
<organism evidence="1">
    <name type="scientific">Octopus bimaculoides</name>
    <name type="common">California two-spotted octopus</name>
    <dbReference type="NCBI Taxonomy" id="37653"/>
    <lineage>
        <taxon>Eukaryota</taxon>
        <taxon>Metazoa</taxon>
        <taxon>Spiralia</taxon>
        <taxon>Lophotrochozoa</taxon>
        <taxon>Mollusca</taxon>
        <taxon>Cephalopoda</taxon>
        <taxon>Coleoidea</taxon>
        <taxon>Octopodiformes</taxon>
        <taxon>Octopoda</taxon>
        <taxon>Incirrata</taxon>
        <taxon>Octopodidae</taxon>
        <taxon>Octopus</taxon>
    </lineage>
</organism>
<name>A0A0L8HW28_OCTBM</name>
<reference evidence="1" key="1">
    <citation type="submission" date="2015-07" db="EMBL/GenBank/DDBJ databases">
        <title>MeaNS - Measles Nucleotide Surveillance Program.</title>
        <authorList>
            <person name="Tran T."/>
            <person name="Druce J."/>
        </authorList>
    </citation>
    <scope>NUCLEOTIDE SEQUENCE</scope>
    <source>
        <strain evidence="1">UCB-OBI-ISO-001</strain>
        <tissue evidence="1">Gonad</tissue>
    </source>
</reference>
<protein>
    <submittedName>
        <fullName evidence="1">Uncharacterized protein</fullName>
    </submittedName>
</protein>
<proteinExistence type="predicted"/>
<dbReference type="AlphaFoldDB" id="A0A0L8HW28"/>